<keyword evidence="1" id="KW-0812">Transmembrane</keyword>
<proteinExistence type="predicted"/>
<feature type="transmembrane region" description="Helical" evidence="1">
    <location>
        <begin position="118"/>
        <end position="139"/>
    </location>
</feature>
<dbReference type="AlphaFoldDB" id="A0A224YH68"/>
<protein>
    <submittedName>
        <fullName evidence="2">Uncharacterized protein</fullName>
    </submittedName>
</protein>
<keyword evidence="1" id="KW-1133">Transmembrane helix</keyword>
<organism evidence="2">
    <name type="scientific">Rhipicephalus zambeziensis</name>
    <dbReference type="NCBI Taxonomy" id="60191"/>
    <lineage>
        <taxon>Eukaryota</taxon>
        <taxon>Metazoa</taxon>
        <taxon>Ecdysozoa</taxon>
        <taxon>Arthropoda</taxon>
        <taxon>Chelicerata</taxon>
        <taxon>Arachnida</taxon>
        <taxon>Acari</taxon>
        <taxon>Parasitiformes</taxon>
        <taxon>Ixodida</taxon>
        <taxon>Ixodoidea</taxon>
        <taxon>Ixodidae</taxon>
        <taxon>Rhipicephalinae</taxon>
        <taxon>Rhipicephalus</taxon>
        <taxon>Rhipicephalus</taxon>
    </lineage>
</organism>
<evidence type="ECO:0000256" key="1">
    <source>
        <dbReference type="SAM" id="Phobius"/>
    </source>
</evidence>
<dbReference type="EMBL" id="GFPF01002407">
    <property type="protein sequence ID" value="MAA13553.1"/>
    <property type="molecule type" value="Transcribed_RNA"/>
</dbReference>
<feature type="transmembrane region" description="Helical" evidence="1">
    <location>
        <begin position="44"/>
        <end position="67"/>
    </location>
</feature>
<keyword evidence="1" id="KW-0472">Membrane</keyword>
<accession>A0A224YH68</accession>
<evidence type="ECO:0000313" key="2">
    <source>
        <dbReference type="EMBL" id="MAA13553.1"/>
    </source>
</evidence>
<sequence>MFLKKDLQHIYSTTGRRINTEGDYQLAFFSHSLVPKYLPVINEILLAGVCHRNTAAAYVIMVPFYYLTRRLRIYTARFGYQLSISYFQTRKADPCSKFFGSFAVHNNRYLMSLKKKGYVISSLLFFAFRSSAVFVTPIWHSSCRHCFRITGRRCDTYV</sequence>
<reference evidence="2" key="1">
    <citation type="journal article" date="2017" name="Parasit. Vectors">
        <title>Sialotranscriptomics of Rhipicephalus zambeziensis reveals intricate expression profiles of secretory proteins and suggests tight temporal transcriptional regulation during blood-feeding.</title>
        <authorList>
            <person name="de Castro M.H."/>
            <person name="de Klerk D."/>
            <person name="Pienaar R."/>
            <person name="Rees D.J.G."/>
            <person name="Mans B.J."/>
        </authorList>
    </citation>
    <scope>NUCLEOTIDE SEQUENCE</scope>
    <source>
        <tissue evidence="2">Salivary glands</tissue>
    </source>
</reference>
<name>A0A224YH68_9ACAR</name>